<keyword evidence="4" id="KW-0460">Magnesium</keyword>
<evidence type="ECO:0000313" key="9">
    <source>
        <dbReference type="EMBL" id="QGU87138.1"/>
    </source>
</evidence>
<protein>
    <submittedName>
        <fullName evidence="9">RNA-directed DNA polymerase</fullName>
    </submittedName>
</protein>
<organism evidence="9 10">
    <name type="scientific">Erwinia sorbitola</name>
    <dbReference type="NCBI Taxonomy" id="2681984"/>
    <lineage>
        <taxon>Bacteria</taxon>
        <taxon>Pseudomonadati</taxon>
        <taxon>Pseudomonadota</taxon>
        <taxon>Gammaproteobacteria</taxon>
        <taxon>Enterobacterales</taxon>
        <taxon>Erwiniaceae</taxon>
        <taxon>Erwinia</taxon>
    </lineage>
</organism>
<evidence type="ECO:0000256" key="1">
    <source>
        <dbReference type="ARBA" id="ARBA00022679"/>
    </source>
</evidence>
<gene>
    <name evidence="9" type="ORF">GN242_07875</name>
</gene>
<comment type="similarity">
    <text evidence="7">Belongs to the bacterial reverse transcriptase family.</text>
</comment>
<dbReference type="EMBL" id="CP046509">
    <property type="protein sequence ID" value="QGU87138.1"/>
    <property type="molecule type" value="Genomic_DNA"/>
</dbReference>
<dbReference type="Pfam" id="PF00078">
    <property type="entry name" value="RVT_1"/>
    <property type="match status" value="1"/>
</dbReference>
<evidence type="ECO:0000256" key="3">
    <source>
        <dbReference type="ARBA" id="ARBA00022723"/>
    </source>
</evidence>
<dbReference type="InterPro" id="IPR000123">
    <property type="entry name" value="Reverse_transcriptase_msDNA"/>
</dbReference>
<evidence type="ECO:0000259" key="8">
    <source>
        <dbReference type="PROSITE" id="PS50878"/>
    </source>
</evidence>
<dbReference type="Proteomes" id="UP000424752">
    <property type="component" value="Chromosome"/>
</dbReference>
<keyword evidence="1" id="KW-0808">Transferase</keyword>
<dbReference type="PROSITE" id="PS50878">
    <property type="entry name" value="RT_POL"/>
    <property type="match status" value="1"/>
</dbReference>
<proteinExistence type="inferred from homology"/>
<keyword evidence="2" id="KW-0548">Nucleotidyltransferase</keyword>
<dbReference type="InterPro" id="IPR000477">
    <property type="entry name" value="RT_dom"/>
</dbReference>
<dbReference type="GO" id="GO:0051607">
    <property type="term" value="P:defense response to virus"/>
    <property type="evidence" value="ECO:0007669"/>
    <property type="project" value="UniProtKB-KW"/>
</dbReference>
<evidence type="ECO:0000256" key="4">
    <source>
        <dbReference type="ARBA" id="ARBA00022842"/>
    </source>
</evidence>
<dbReference type="GO" id="GO:0046872">
    <property type="term" value="F:metal ion binding"/>
    <property type="evidence" value="ECO:0007669"/>
    <property type="project" value="UniProtKB-KW"/>
</dbReference>
<feature type="domain" description="Reverse transcriptase" evidence="8">
    <location>
        <begin position="31"/>
        <end position="267"/>
    </location>
</feature>
<dbReference type="AlphaFoldDB" id="A0A6I6EF06"/>
<evidence type="ECO:0000256" key="6">
    <source>
        <dbReference type="ARBA" id="ARBA00023118"/>
    </source>
</evidence>
<reference evidence="9 10" key="1">
    <citation type="submission" date="2019-12" db="EMBL/GenBank/DDBJ databases">
        <title>Erwinia sp. nov., isolated from droppings of birds in the Qinghai-Tiebt plateau of China.</title>
        <authorList>
            <person name="Ge Y."/>
        </authorList>
    </citation>
    <scope>NUCLEOTIDE SEQUENCE [LARGE SCALE GENOMIC DNA]</scope>
    <source>
        <strain evidence="9 10">J780</strain>
    </source>
</reference>
<keyword evidence="6" id="KW-0051">Antiviral defense</keyword>
<dbReference type="SUPFAM" id="SSF56672">
    <property type="entry name" value="DNA/RNA polymerases"/>
    <property type="match status" value="1"/>
</dbReference>
<evidence type="ECO:0000256" key="5">
    <source>
        <dbReference type="ARBA" id="ARBA00022918"/>
    </source>
</evidence>
<evidence type="ECO:0000256" key="2">
    <source>
        <dbReference type="ARBA" id="ARBA00022695"/>
    </source>
</evidence>
<accession>A0A6I6EF06</accession>
<evidence type="ECO:0000313" key="10">
    <source>
        <dbReference type="Proteomes" id="UP000424752"/>
    </source>
</evidence>
<sequence>MSLHIRHTKKNTVSAINSIDSLCSTLSITRSELETVLTTPDQERYTSSEVEKSDGSTRNVYNPKSLIRKIQRRINRRIFNIYTPKGREKKNPPIIWASYLFGSIPNQFLDENIEQKDYIACARVHCQSKSLLKVDIKNFFDNVQAIHVESIFSNFFFFSDDVSKVLTNICCYEGHLVQGALTSSYLSCLCLHDVEWKIVDRLSRKNLRYTRLVDDITVSSTVSNYDFSYAKDIIINMLHEKDLPVNLKKTQQYYISTTPLTVHGLRVSFSEPRLPSDEAKRIRASVRNIESLAAERNYRTTHAYRKDFNRCMGRVNKLKRVNHSQYESLVNRLFKLFPLPSKKDLDRVSISLANLEDDFHKGKHDTYWYWKRYHRVHERINILQRTFVREATIFRNKTKVIKPSYIQ</sequence>
<dbReference type="GO" id="GO:0003723">
    <property type="term" value="F:RNA binding"/>
    <property type="evidence" value="ECO:0007669"/>
    <property type="project" value="InterPro"/>
</dbReference>
<dbReference type="KEGG" id="erwi:GN242_07875"/>
<dbReference type="CDD" id="cd03487">
    <property type="entry name" value="RT_Bac_retron_II"/>
    <property type="match status" value="1"/>
</dbReference>
<dbReference type="InterPro" id="IPR043502">
    <property type="entry name" value="DNA/RNA_pol_sf"/>
</dbReference>
<keyword evidence="3" id="KW-0479">Metal-binding</keyword>
<name>A0A6I6EF06_9GAMM</name>
<dbReference type="GO" id="GO:0003964">
    <property type="term" value="F:RNA-directed DNA polymerase activity"/>
    <property type="evidence" value="ECO:0007669"/>
    <property type="project" value="UniProtKB-KW"/>
</dbReference>
<keyword evidence="5 9" id="KW-0695">RNA-directed DNA polymerase</keyword>
<evidence type="ECO:0000256" key="7">
    <source>
        <dbReference type="ARBA" id="ARBA00034120"/>
    </source>
</evidence>